<evidence type="ECO:0000256" key="1">
    <source>
        <dbReference type="SAM" id="Phobius"/>
    </source>
</evidence>
<accession>A0A8T7M1K2</accession>
<feature type="transmembrane region" description="Helical" evidence="1">
    <location>
        <begin position="416"/>
        <end position="440"/>
    </location>
</feature>
<feature type="transmembrane region" description="Helical" evidence="1">
    <location>
        <begin position="57"/>
        <end position="79"/>
    </location>
</feature>
<dbReference type="AlphaFoldDB" id="A0A8T7M1K2"/>
<dbReference type="Pfam" id="PF07690">
    <property type="entry name" value="MFS_1"/>
    <property type="match status" value="1"/>
</dbReference>
<keyword evidence="1" id="KW-0812">Transmembrane</keyword>
<feature type="transmembrane region" description="Helical" evidence="1">
    <location>
        <begin position="245"/>
        <end position="267"/>
    </location>
</feature>
<dbReference type="InterPro" id="IPR036259">
    <property type="entry name" value="MFS_trans_sf"/>
</dbReference>
<keyword evidence="1" id="KW-1133">Transmembrane helix</keyword>
<keyword evidence="5" id="KW-1185">Reference proteome</keyword>
<feature type="transmembrane region" description="Helical" evidence="1">
    <location>
        <begin position="162"/>
        <end position="181"/>
    </location>
</feature>
<feature type="transmembrane region" description="Helical" evidence="1">
    <location>
        <begin position="312"/>
        <end position="331"/>
    </location>
</feature>
<evidence type="ECO:0000313" key="2">
    <source>
        <dbReference type="EMBL" id="NWJ44626.1"/>
    </source>
</evidence>
<dbReference type="SUPFAM" id="SSF103473">
    <property type="entry name" value="MFS general substrate transporter"/>
    <property type="match status" value="1"/>
</dbReference>
<feature type="transmembrane region" description="Helical" evidence="1">
    <location>
        <begin position="279"/>
        <end position="300"/>
    </location>
</feature>
<reference evidence="2 4" key="1">
    <citation type="submission" date="2020-06" db="EMBL/GenBank/DDBJ databases">
        <title>Anoxygenic phototrophic Chloroflexota member uses a Type I reaction center.</title>
        <authorList>
            <person name="Tsuji J.M."/>
            <person name="Shaw N.A."/>
            <person name="Nagashima S."/>
            <person name="Venkiteswaran J."/>
            <person name="Schiff S.L."/>
            <person name="Hanada S."/>
            <person name="Tank M."/>
            <person name="Neufeld J.D."/>
        </authorList>
    </citation>
    <scope>NUCLEOTIDE SEQUENCE [LARGE SCALE GENOMIC DNA]</scope>
    <source>
        <strain evidence="2">L227-S17</strain>
    </source>
</reference>
<sequence length="451" mass="49658">MGRGQILAERAIRRAGFRVEGLPRGVYNNFFFEFFNAVFWQSLGAPMVLFIRQSGGSAFAVGLISAMPLILMPITLASARFVERFGYRRTALTFWTLRWVLSSSVILIALVNIPGFDSLRAGLALGILGIYHLCRNFGISGWMPWLTLIISREKRGLYLSRATLFSNLGSVLTFLLVGAILGPNPALATFAIVFGLGTLGGFISSFFMIRVAKIPPEAITTTSQSARLSFSQSMKSCFAQPGFKTFVTVQSFYGVAFFGIPSLSLIYLREKVGINPSLILYFSTAGVVGASIASVVWGRWIDRRQSVMSLQLLAFSGLCFNSLLWLALQLLPAGFNYLMAATLLFLSAIWIAALNMSQSHSIMTLAPEQDRVMFQNIATFITYISQALAPMLWGLLLDYLDHNTIELNIGLLKLSAYQIFFAATLVIGIGGVAIVARFLLQSRKFAQSTQR</sequence>
<dbReference type="Gene3D" id="1.20.1250.20">
    <property type="entry name" value="MFS general substrate transporter like domains"/>
    <property type="match status" value="2"/>
</dbReference>
<dbReference type="EMBL" id="CP128399">
    <property type="protein sequence ID" value="WJW66515.1"/>
    <property type="molecule type" value="Genomic_DNA"/>
</dbReference>
<feature type="transmembrane region" description="Helical" evidence="1">
    <location>
        <begin position="30"/>
        <end position="51"/>
    </location>
</feature>
<feature type="transmembrane region" description="Helical" evidence="1">
    <location>
        <begin position="187"/>
        <end position="209"/>
    </location>
</feature>
<keyword evidence="1" id="KW-0472">Membrane</keyword>
<dbReference type="Proteomes" id="UP001431572">
    <property type="component" value="Chromosome 1"/>
</dbReference>
<gene>
    <name evidence="2" type="ORF">HXX08_01990</name>
    <name evidence="3" type="ORF">OZ401_002318</name>
</gene>
<evidence type="ECO:0000313" key="5">
    <source>
        <dbReference type="Proteomes" id="UP001431572"/>
    </source>
</evidence>
<dbReference type="PANTHER" id="PTHR23526:SF2">
    <property type="entry name" value="MAJOR FACILITATOR SUPERFAMILY (MFS) PROFILE DOMAIN-CONTAINING PROTEIN"/>
    <property type="match status" value="1"/>
</dbReference>
<organism evidence="2 4">
    <name type="scientific">Candidatus Chlorohelix allophototropha</name>
    <dbReference type="NCBI Taxonomy" id="3003348"/>
    <lineage>
        <taxon>Bacteria</taxon>
        <taxon>Bacillati</taxon>
        <taxon>Chloroflexota</taxon>
        <taxon>Chloroflexia</taxon>
        <taxon>Candidatus Chloroheliales</taxon>
        <taxon>Candidatus Chloroheliaceae</taxon>
        <taxon>Candidatus Chlorohelix</taxon>
    </lineage>
</organism>
<evidence type="ECO:0000313" key="4">
    <source>
        <dbReference type="Proteomes" id="UP000521676"/>
    </source>
</evidence>
<dbReference type="GO" id="GO:0022857">
    <property type="term" value="F:transmembrane transporter activity"/>
    <property type="evidence" value="ECO:0007669"/>
    <property type="project" value="InterPro"/>
</dbReference>
<evidence type="ECO:0000313" key="3">
    <source>
        <dbReference type="EMBL" id="WJW66515.1"/>
    </source>
</evidence>
<dbReference type="Proteomes" id="UP000521676">
    <property type="component" value="Unassembled WGS sequence"/>
</dbReference>
<protein>
    <submittedName>
        <fullName evidence="2">MFS transporter</fullName>
    </submittedName>
</protein>
<reference evidence="3" key="2">
    <citation type="journal article" date="2024" name="Nature">
        <title>Anoxygenic phototroph of the Chloroflexota uses a type I reaction centre.</title>
        <authorList>
            <person name="Tsuji J.M."/>
            <person name="Shaw N.A."/>
            <person name="Nagashima S."/>
            <person name="Venkiteswaran J.J."/>
            <person name="Schiff S.L."/>
            <person name="Watanabe T."/>
            <person name="Fukui M."/>
            <person name="Hanada S."/>
            <person name="Tank M."/>
            <person name="Neufeld J.D."/>
        </authorList>
    </citation>
    <scope>NUCLEOTIDE SEQUENCE</scope>
    <source>
        <strain evidence="3">L227-S17</strain>
    </source>
</reference>
<feature type="transmembrane region" description="Helical" evidence="1">
    <location>
        <begin position="377"/>
        <end position="396"/>
    </location>
</feature>
<dbReference type="EMBL" id="JACATZ010000001">
    <property type="protein sequence ID" value="NWJ44626.1"/>
    <property type="molecule type" value="Genomic_DNA"/>
</dbReference>
<feature type="transmembrane region" description="Helical" evidence="1">
    <location>
        <begin position="123"/>
        <end position="150"/>
    </location>
</feature>
<dbReference type="CDD" id="cd06174">
    <property type="entry name" value="MFS"/>
    <property type="match status" value="1"/>
</dbReference>
<dbReference type="RefSeq" id="WP_341468403.1">
    <property type="nucleotide sequence ID" value="NZ_CP128399.1"/>
</dbReference>
<dbReference type="PANTHER" id="PTHR23526">
    <property type="entry name" value="INTEGRAL MEMBRANE TRANSPORT PROTEIN-RELATED"/>
    <property type="match status" value="1"/>
</dbReference>
<name>A0A8T7M1K2_9CHLR</name>
<dbReference type="InterPro" id="IPR011701">
    <property type="entry name" value="MFS"/>
</dbReference>
<feature type="transmembrane region" description="Helical" evidence="1">
    <location>
        <begin position="91"/>
        <end position="111"/>
    </location>
</feature>
<feature type="transmembrane region" description="Helical" evidence="1">
    <location>
        <begin position="337"/>
        <end position="356"/>
    </location>
</feature>
<proteinExistence type="predicted"/>
<dbReference type="InterPro" id="IPR052528">
    <property type="entry name" value="Sugar_transport-like"/>
</dbReference>